<reference evidence="1" key="1">
    <citation type="submission" date="2020-05" db="EMBL/GenBank/DDBJ databases">
        <authorList>
            <person name="Chiriac C."/>
            <person name="Salcher M."/>
            <person name="Ghai R."/>
            <person name="Kavagutti S V."/>
        </authorList>
    </citation>
    <scope>NUCLEOTIDE SEQUENCE</scope>
</reference>
<dbReference type="AlphaFoldDB" id="A0A6J6Y752"/>
<evidence type="ECO:0000313" key="1">
    <source>
        <dbReference type="EMBL" id="CAB4803854.1"/>
    </source>
</evidence>
<accession>A0A6J6Y752</accession>
<protein>
    <submittedName>
        <fullName evidence="1">Unannotated protein</fullName>
    </submittedName>
</protein>
<dbReference type="EMBL" id="CAFAAM010000083">
    <property type="protein sequence ID" value="CAB4803854.1"/>
    <property type="molecule type" value="Genomic_DNA"/>
</dbReference>
<sequence>MGPSNHHRPADSGSIGHPFNFRERFGDSTIRNPHDRPEAFWRIRGEFRDPVVVGPYHRVVIVGIAIRGDCGRKPRSWVQHLGIDTVLIHFFDPCCRVVTPSPHIFETHPPRHLFRVETCTRIHPKIDGVVNAFDHPCIALFKPFHSRRSISHRSRNSSGPEVAGFVEMTICRNKPIAASSTW</sequence>
<gene>
    <name evidence="1" type="ORF">UFOPK3010_00747</name>
</gene>
<name>A0A6J6Y752_9ZZZZ</name>
<proteinExistence type="predicted"/>
<organism evidence="1">
    <name type="scientific">freshwater metagenome</name>
    <dbReference type="NCBI Taxonomy" id="449393"/>
    <lineage>
        <taxon>unclassified sequences</taxon>
        <taxon>metagenomes</taxon>
        <taxon>ecological metagenomes</taxon>
    </lineage>
</organism>